<feature type="domain" description="Polyphosphate kinase-2-related" evidence="1">
    <location>
        <begin position="279"/>
        <end position="502"/>
    </location>
</feature>
<dbReference type="GeneID" id="41601502"/>
<dbReference type="PANTHER" id="PTHR34383">
    <property type="entry name" value="POLYPHOSPHATE:AMP PHOSPHOTRANSFERASE-RELATED"/>
    <property type="match status" value="1"/>
</dbReference>
<feature type="domain" description="Polyphosphate kinase-2-related" evidence="1">
    <location>
        <begin position="14"/>
        <end position="238"/>
    </location>
</feature>
<dbReference type="PANTHER" id="PTHR34383:SF3">
    <property type="entry name" value="POLYPHOSPHATE:AMP PHOSPHOTRANSFERASE"/>
    <property type="match status" value="1"/>
</dbReference>
<dbReference type="EMBL" id="CP009502">
    <property type="protein sequence ID" value="AKB14556.1"/>
    <property type="molecule type" value="Genomic_DNA"/>
</dbReference>
<reference evidence="2 3" key="1">
    <citation type="submission" date="2014-07" db="EMBL/GenBank/DDBJ databases">
        <title>Methanogenic archaea and the global carbon cycle.</title>
        <authorList>
            <person name="Henriksen J.R."/>
            <person name="Luke J."/>
            <person name="Reinhart S."/>
            <person name="Benedict M.N."/>
            <person name="Youngblut N.D."/>
            <person name="Metcalf M.E."/>
            <person name="Whitaker R.J."/>
            <person name="Metcalf W.W."/>
        </authorList>
    </citation>
    <scope>NUCLEOTIDE SEQUENCE [LARGE SCALE GENOMIC DNA]</scope>
    <source>
        <strain evidence="2 3">CHTI-55</strain>
    </source>
</reference>
<dbReference type="NCBIfam" id="TIGR03708">
    <property type="entry name" value="poly_P_AMP_trns"/>
    <property type="match status" value="1"/>
</dbReference>
<dbReference type="HOGENOM" id="CLU_033786_2_1_2"/>
<dbReference type="Pfam" id="PF03976">
    <property type="entry name" value="PPK2"/>
    <property type="match status" value="2"/>
</dbReference>
<proteinExistence type="predicted"/>
<dbReference type="Proteomes" id="UP000056925">
    <property type="component" value="Chromosome"/>
</dbReference>
<evidence type="ECO:0000313" key="2">
    <source>
        <dbReference type="EMBL" id="AKB14556.1"/>
    </source>
</evidence>
<dbReference type="KEGG" id="mthe:MSTHC_0238"/>
<protein>
    <recommendedName>
        <fullName evidence="1">Polyphosphate kinase-2-related domain-containing protein</fullName>
    </recommendedName>
</protein>
<dbReference type="InterPro" id="IPR022489">
    <property type="entry name" value="PolyP_AMP_Tfrase"/>
</dbReference>
<gene>
    <name evidence="2" type="ORF">MSTHC_0238</name>
</gene>
<name>A0A0E3KQN7_METTE</name>
<dbReference type="Gene3D" id="3.40.50.300">
    <property type="entry name" value="P-loop containing nucleotide triphosphate hydrolases"/>
    <property type="match status" value="2"/>
</dbReference>
<dbReference type="GO" id="GO:0006797">
    <property type="term" value="P:polyphosphate metabolic process"/>
    <property type="evidence" value="ECO:0007669"/>
    <property type="project" value="InterPro"/>
</dbReference>
<dbReference type="RefSeq" id="WP_048166433.1">
    <property type="nucleotide sequence ID" value="NZ_CP009502.1"/>
</dbReference>
<accession>A0A0E3KQN7</accession>
<evidence type="ECO:0000313" key="3">
    <source>
        <dbReference type="Proteomes" id="UP000056925"/>
    </source>
</evidence>
<dbReference type="SUPFAM" id="SSF52540">
    <property type="entry name" value="P-loop containing nucleoside triphosphate hydrolases"/>
    <property type="match status" value="2"/>
</dbReference>
<dbReference type="InterPro" id="IPR027417">
    <property type="entry name" value="P-loop_NTPase"/>
</dbReference>
<organism evidence="2 3">
    <name type="scientific">Methanosarcina thermophila CHTI-55</name>
    <dbReference type="NCBI Taxonomy" id="1434121"/>
    <lineage>
        <taxon>Archaea</taxon>
        <taxon>Methanobacteriati</taxon>
        <taxon>Methanobacteriota</taxon>
        <taxon>Stenosarchaea group</taxon>
        <taxon>Methanomicrobia</taxon>
        <taxon>Methanosarcinales</taxon>
        <taxon>Methanosarcinaceae</taxon>
        <taxon>Methanosarcina</taxon>
    </lineage>
</organism>
<sequence length="503" mass="59701">MLEKIDLSKAITNVEYKKSEKLLKPKLGELQRKAWDLKIPVILVFEGWHAPGMGEYVNRFILSLDPRGYSFNTITKPCCEELLKPFIIRFWSRIPAKGKIAIFDRSWYSRAIIECLGKEKAEQEMGKYLEKINYFERQLADDRYLIIKFFLHISEKEHNERFKELKKADILLIFEEYEKELSRDLDLIHNYNEYFPFVENMLEKTDMPYAPWTVVEANDRNFATLKIMMTVIHAMEASIEQATRTSAEKTLKYPDLGTGGVPQLKNSILETIDLSKKMDIDEYKELKKFYQQKLATLQYELFRKKRPVVVIFEGWDAAGKGGDIYRLVENLNPRLYRVVPVGSPNDIEKAHHYLWRFCEAIPRAGHITIFDRSWYGRVLVERVEGLCSEEEWKRAYREINEFEEILTQAGTIVIKFWLHIDKETQLERFNSRLADPKKTWKITAEDWRNRSRWDDYKIAADEMLQKTSTTNSRWIIVESNDKRYSRIKVLKTVVEIIEKELKR</sequence>
<dbReference type="AlphaFoldDB" id="A0A0E3KQN7"/>
<dbReference type="PATRIC" id="fig|1434121.4.peg.296"/>
<dbReference type="InterPro" id="IPR022488">
    <property type="entry name" value="PPK2-related"/>
</dbReference>
<dbReference type="GO" id="GO:0043751">
    <property type="term" value="F:polyphosphate:AMP phosphotransferase activity"/>
    <property type="evidence" value="ECO:0007669"/>
    <property type="project" value="InterPro"/>
</dbReference>
<evidence type="ECO:0000259" key="1">
    <source>
        <dbReference type="Pfam" id="PF03976"/>
    </source>
</evidence>